<dbReference type="PANTHER" id="PTHR38248:SF2">
    <property type="entry name" value="FUNK1 11"/>
    <property type="match status" value="1"/>
</dbReference>
<evidence type="ECO:0000256" key="1">
    <source>
        <dbReference type="SAM" id="MobiDB-lite"/>
    </source>
</evidence>
<dbReference type="OrthoDB" id="5584477at2759"/>
<keyword evidence="5" id="KW-1185">Reference proteome</keyword>
<evidence type="ECO:0000313" key="4">
    <source>
        <dbReference type="EMBL" id="KAF7172297.1"/>
    </source>
</evidence>
<evidence type="ECO:0000259" key="2">
    <source>
        <dbReference type="Pfam" id="PF17667"/>
    </source>
</evidence>
<evidence type="ECO:0000313" key="5">
    <source>
        <dbReference type="Proteomes" id="UP000630445"/>
    </source>
</evidence>
<dbReference type="AlphaFoldDB" id="A0A8H6UIB3"/>
<proteinExistence type="predicted"/>
<dbReference type="PANTHER" id="PTHR38248">
    <property type="entry name" value="FUNK1 6"/>
    <property type="match status" value="1"/>
</dbReference>
<dbReference type="SUPFAM" id="SSF56112">
    <property type="entry name" value="Protein kinase-like (PK-like)"/>
    <property type="match status" value="1"/>
</dbReference>
<evidence type="ECO:0000313" key="3">
    <source>
        <dbReference type="EMBL" id="KAF7133970.1"/>
    </source>
</evidence>
<protein>
    <recommendedName>
        <fullName evidence="2">Fungal-type protein kinase domain-containing protein</fullName>
    </recommendedName>
</protein>
<name>A0A8H6UIB3_9EURO</name>
<accession>A0A8H6UIB3</accession>
<dbReference type="EMBL" id="JACBAD010001786">
    <property type="protein sequence ID" value="KAF7133970.1"/>
    <property type="molecule type" value="Genomic_DNA"/>
</dbReference>
<dbReference type="Gene3D" id="1.10.510.10">
    <property type="entry name" value="Transferase(Phosphotransferase) domain 1"/>
    <property type="match status" value="1"/>
</dbReference>
<dbReference type="Pfam" id="PF17667">
    <property type="entry name" value="Pkinase_fungal"/>
    <property type="match status" value="1"/>
</dbReference>
<dbReference type="InterPro" id="IPR011009">
    <property type="entry name" value="Kinase-like_dom_sf"/>
</dbReference>
<gene>
    <name evidence="3" type="ORF">CNMCM5793_005496</name>
    <name evidence="4" type="ORF">CNMCM6106_006552</name>
</gene>
<dbReference type="InterPro" id="IPR040976">
    <property type="entry name" value="Pkinase_fungal"/>
</dbReference>
<feature type="region of interest" description="Disordered" evidence="1">
    <location>
        <begin position="501"/>
        <end position="561"/>
    </location>
</feature>
<dbReference type="Gene3D" id="2.70.50.70">
    <property type="match status" value="1"/>
</dbReference>
<organism evidence="3 5">
    <name type="scientific">Aspergillus hiratsukae</name>
    <dbReference type="NCBI Taxonomy" id="1194566"/>
    <lineage>
        <taxon>Eukaryota</taxon>
        <taxon>Fungi</taxon>
        <taxon>Dikarya</taxon>
        <taxon>Ascomycota</taxon>
        <taxon>Pezizomycotina</taxon>
        <taxon>Eurotiomycetes</taxon>
        <taxon>Eurotiomycetidae</taxon>
        <taxon>Eurotiales</taxon>
        <taxon>Aspergillaceae</taxon>
        <taxon>Aspergillus</taxon>
        <taxon>Aspergillus subgen. Fumigati</taxon>
    </lineage>
</organism>
<sequence>MFNASRIDTPALGDKLDRIRDSFRSTCDNLELPHSPDALSRLDSEDIQNLALDLVSVLRGLPDLRKRPSVNSRRNLLGDVLRLNSAISTDDFETDRLIPLLTAVVNEESDDRIWSKALAVLAESTPPPKPLSFLDQTPFLHTTSSFVNSSERRRHIDAVLKEELGSTYIGVQGFYEAYFGSIEGLEPSGVTLFQRCQEGDNPLFAENGWRDWPASAKEREVLDWLSSWLKSLRDMATEEGLGLRSQRTVLAQPDRALAGSTADRKLDIGIVCDPHAADQKSHWSHILVLGELKSNPKEDSASKTWRDLGRYAREVLTTQDTRRFALGFTLCGSIMRLWEFDRVGAIASSPFNINEDGLQFVSVMLGFLLMNDAQLGYDPSVISTSDGKRFIDIVRNGQPERLILDRLMKRAPCVAGRATTCWKAHREGDKTNTPLVIKDSWQYPEREEEGKLLAEATEKGVVNVARYYYHETVQVDGKVDDISYNVRKGLDVTQATNYRSIRPETSVNARGASGMARRDRSARSVGRKRSSSRASTRLPPSKRTCSSSPSKDDHGPALQNRVHRRVIIRDYGTAIYKARSRISMLSAVKRCIEGYESLHKNTGLLQGDISTGNLILNEEDDNPSWPAFLIDLDLAIKERRERPSGARAKTGTRAFMAIGLLLGEKHSFMHDLESFFWIIFWICIHYEGPTAGRVVPKFEKWNYVDMEELAELKKGAVAHEGDFISMVNEYFTGFYKPLVSWVNRLRKVVFPNGGRPANTHWPRDTETVAEKLKGEKRSSSFPAMFVANINGCTSCTTTEGMDIRLPSPGDVIEKRRNARKLQPEDEAACSGTASWSVSSGLRSPSSSSVSTPIDSISVSISVTAATTVTPTPLMELCVCAQQRVTMCFHDFGYIFRTLLFRLFVEPLLSRFNWSLQTRRYLEPHWGLLLPALCKRSVDLDSADGGRYTMHHGQ</sequence>
<reference evidence="3" key="1">
    <citation type="submission" date="2020-06" db="EMBL/GenBank/DDBJ databases">
        <title>Draft genome sequences of strains closely related to Aspergillus parafelis and Aspergillus hiratsukae.</title>
        <authorList>
            <person name="Dos Santos R.A.C."/>
            <person name="Rivero-Menendez O."/>
            <person name="Steenwyk J.L."/>
            <person name="Mead M.E."/>
            <person name="Goldman G.H."/>
            <person name="Alastruey-Izquierdo A."/>
            <person name="Rokas A."/>
        </authorList>
    </citation>
    <scope>NUCLEOTIDE SEQUENCE</scope>
    <source>
        <strain evidence="3">CNM-CM5793</strain>
        <strain evidence="4">CNM-CM6106</strain>
    </source>
</reference>
<dbReference type="Proteomes" id="UP000662466">
    <property type="component" value="Unassembled WGS sequence"/>
</dbReference>
<dbReference type="Proteomes" id="UP000630445">
    <property type="component" value="Unassembled WGS sequence"/>
</dbReference>
<comment type="caution">
    <text evidence="3">The sequence shown here is derived from an EMBL/GenBank/DDBJ whole genome shotgun (WGS) entry which is preliminary data.</text>
</comment>
<feature type="domain" description="Fungal-type protein kinase" evidence="2">
    <location>
        <begin position="274"/>
        <end position="683"/>
    </location>
</feature>
<dbReference type="EMBL" id="JACBAF010001870">
    <property type="protein sequence ID" value="KAF7172297.1"/>
    <property type="molecule type" value="Genomic_DNA"/>
</dbReference>